<evidence type="ECO:0000256" key="2">
    <source>
        <dbReference type="ARBA" id="ARBA00022525"/>
    </source>
</evidence>
<keyword evidence="4" id="KW-0812">Transmembrane</keyword>
<dbReference type="SMART" id="SM00039">
    <property type="entry name" value="CRF"/>
    <property type="match status" value="1"/>
</dbReference>
<dbReference type="EnsemblMetazoa" id="XM_028289280.2">
    <property type="protein sequence ID" value="XP_028145081.1"/>
    <property type="gene ID" value="LOC114338674"/>
</dbReference>
<organism evidence="8">
    <name type="scientific">Diabrotica virgifera virgifera</name>
    <name type="common">western corn rootworm</name>
    <dbReference type="NCBI Taxonomy" id="50390"/>
    <lineage>
        <taxon>Eukaryota</taxon>
        <taxon>Metazoa</taxon>
        <taxon>Ecdysozoa</taxon>
        <taxon>Arthropoda</taxon>
        <taxon>Hexapoda</taxon>
        <taxon>Insecta</taxon>
        <taxon>Pterygota</taxon>
        <taxon>Neoptera</taxon>
        <taxon>Endopterygota</taxon>
        <taxon>Coleoptera</taxon>
        <taxon>Polyphaga</taxon>
        <taxon>Cucujiformia</taxon>
        <taxon>Chrysomeloidea</taxon>
        <taxon>Chrysomelidae</taxon>
        <taxon>Galerucinae</taxon>
        <taxon>Diabroticina</taxon>
        <taxon>Diabroticites</taxon>
        <taxon>Diabrotica</taxon>
    </lineage>
</organism>
<accession>A0A6P7G7I9</accession>
<evidence type="ECO:0000256" key="4">
    <source>
        <dbReference type="SAM" id="Phobius"/>
    </source>
</evidence>
<reference evidence="6" key="2">
    <citation type="submission" date="2025-05" db="UniProtKB">
        <authorList>
            <consortium name="EnsemblMetazoa"/>
        </authorList>
    </citation>
    <scope>IDENTIFICATION</scope>
</reference>
<gene>
    <name evidence="8" type="primary">LOC114338674</name>
</gene>
<evidence type="ECO:0000313" key="6">
    <source>
        <dbReference type="EnsemblMetazoa" id="XP_028145081.1"/>
    </source>
</evidence>
<evidence type="ECO:0000259" key="5">
    <source>
        <dbReference type="SMART" id="SM00039"/>
    </source>
</evidence>
<feature type="transmembrane region" description="Helical" evidence="4">
    <location>
        <begin position="6"/>
        <end position="25"/>
    </location>
</feature>
<feature type="domain" description="Corticotropin-releasing factor" evidence="5">
    <location>
        <begin position="128"/>
        <end position="168"/>
    </location>
</feature>
<reference evidence="8" key="1">
    <citation type="submission" date="2025-04" db="UniProtKB">
        <authorList>
            <consortium name="RefSeq"/>
        </authorList>
    </citation>
    <scope>IDENTIFICATION</scope>
    <source>
        <tissue evidence="8">Whole insect</tissue>
    </source>
</reference>
<evidence type="ECO:0000256" key="3">
    <source>
        <dbReference type="ARBA" id="ARBA00022702"/>
    </source>
</evidence>
<dbReference type="RefSeq" id="XP_028145081.1">
    <property type="nucleotide sequence ID" value="XM_028289280.1"/>
</dbReference>
<dbReference type="KEGG" id="dvv:114338674"/>
<keyword evidence="2" id="KW-0964">Secreted</keyword>
<evidence type="ECO:0000256" key="1">
    <source>
        <dbReference type="ARBA" id="ARBA00004613"/>
    </source>
</evidence>
<dbReference type="GeneID" id="114338674"/>
<dbReference type="InterPro" id="IPR000187">
    <property type="entry name" value="CRF"/>
</dbReference>
<evidence type="ECO:0000313" key="7">
    <source>
        <dbReference type="Proteomes" id="UP001652700"/>
    </source>
</evidence>
<keyword evidence="7" id="KW-1185">Reference proteome</keyword>
<sequence>MVRVCGFNFVVFVTSIFFLTDHLYIMRAPFYLVCATLVVSIRSEDPTANGNYFNRGQLEPVNMAADQETISYLLPKLAAKYRPNSEWTGVTDPRFYLLTEMESNDFDNQVEMNPEIRMKRAGSRIGESGGSLSIVNSLDVLRNRLLLEIARKKAKEGASRNRQMLMNLGKRGFFQGGRGYFNEV</sequence>
<dbReference type="GO" id="GO:0005179">
    <property type="term" value="F:hormone activity"/>
    <property type="evidence" value="ECO:0007669"/>
    <property type="project" value="UniProtKB-KW"/>
</dbReference>
<evidence type="ECO:0000313" key="8">
    <source>
        <dbReference type="RefSeq" id="XP_028145081.1"/>
    </source>
</evidence>
<dbReference type="Proteomes" id="UP001652700">
    <property type="component" value="Unplaced"/>
</dbReference>
<protein>
    <submittedName>
        <fullName evidence="8">Uncharacterized protein LOC114338674 isoform X1</fullName>
    </submittedName>
</protein>
<name>A0A6P7G7I9_DIAVI</name>
<dbReference type="OrthoDB" id="6418774at2759"/>
<keyword evidence="3" id="KW-0372">Hormone</keyword>
<comment type="subcellular location">
    <subcellularLocation>
        <location evidence="1">Secreted</location>
    </subcellularLocation>
</comment>
<dbReference type="GO" id="GO:0005576">
    <property type="term" value="C:extracellular region"/>
    <property type="evidence" value="ECO:0007669"/>
    <property type="project" value="UniProtKB-SubCell"/>
</dbReference>
<proteinExistence type="predicted"/>
<dbReference type="Pfam" id="PF00473">
    <property type="entry name" value="CRF"/>
    <property type="match status" value="1"/>
</dbReference>
<dbReference type="CTD" id="41170"/>
<keyword evidence="4" id="KW-1133">Transmembrane helix</keyword>
<dbReference type="InParanoid" id="A0A6P7G7I9"/>
<dbReference type="AlphaFoldDB" id="A0A6P7G7I9"/>
<keyword evidence="4" id="KW-0472">Membrane</keyword>